<organism evidence="3 4">
    <name type="scientific">Aeoliella mucimassa</name>
    <dbReference type="NCBI Taxonomy" id="2527972"/>
    <lineage>
        <taxon>Bacteria</taxon>
        <taxon>Pseudomonadati</taxon>
        <taxon>Planctomycetota</taxon>
        <taxon>Planctomycetia</taxon>
        <taxon>Pirellulales</taxon>
        <taxon>Lacipirellulaceae</taxon>
        <taxon>Aeoliella</taxon>
    </lineage>
</organism>
<accession>A0A518AIZ5</accession>
<feature type="domain" description="Alkyl hydroperoxide reductase subunit C/ Thiol specific antioxidant" evidence="2">
    <location>
        <begin position="50"/>
        <end position="134"/>
    </location>
</feature>
<dbReference type="Pfam" id="PF00578">
    <property type="entry name" value="AhpC-TSA"/>
    <property type="match status" value="1"/>
</dbReference>
<dbReference type="CDD" id="cd02966">
    <property type="entry name" value="TlpA_like_family"/>
    <property type="match status" value="1"/>
</dbReference>
<proteinExistence type="predicted"/>
<dbReference type="OrthoDB" id="209808at2"/>
<protein>
    <submittedName>
        <fullName evidence="3">Thiol-disulfide oxidoreductase ResA</fullName>
    </submittedName>
</protein>
<evidence type="ECO:0000259" key="2">
    <source>
        <dbReference type="Pfam" id="PF00578"/>
    </source>
</evidence>
<dbReference type="InterPro" id="IPR036249">
    <property type="entry name" value="Thioredoxin-like_sf"/>
</dbReference>
<gene>
    <name evidence="3" type="primary">resA_3</name>
    <name evidence="3" type="ORF">Pan181_08910</name>
</gene>
<evidence type="ECO:0000313" key="4">
    <source>
        <dbReference type="Proteomes" id="UP000315750"/>
    </source>
</evidence>
<sequence precursor="true">MIAYRCARCLTVLLSLAMLSMSAMAQEEPQADKPSEIQLPMSSDQWLNFPPLSLDRLKDKGVVLYFFEEDCPKCAGKWPDHLATAREHMTEPVVVIGVNSGNTPAEVAQYVQQHNITWPIIVDTDRSLERQMLANPISLKNIAALYIRTPDGKWQQRSSSRLSQAITAAGKEAHWRVKPESVPAELRPAWGFVELGNFSAALPLIVRAERRGNEQVKATAQLLRDAVATELDNEQLAVRELLKEGNDWQAYKSIHSLVETYEGFDIDAELTDKLAELKDSETVKQQEEAAKKLAAAFRVGAPNTPAAVKRATAMLERLVENYPNTEAAEQASDLLEQLNPTPGFGN</sequence>
<dbReference type="RefSeq" id="WP_145245649.1">
    <property type="nucleotide sequence ID" value="NZ_CP036278.1"/>
</dbReference>
<dbReference type="SUPFAM" id="SSF52833">
    <property type="entry name" value="Thioredoxin-like"/>
    <property type="match status" value="1"/>
</dbReference>
<dbReference type="InterPro" id="IPR050553">
    <property type="entry name" value="Thioredoxin_ResA/DsbE_sf"/>
</dbReference>
<reference evidence="3 4" key="1">
    <citation type="submission" date="2019-02" db="EMBL/GenBank/DDBJ databases">
        <title>Deep-cultivation of Planctomycetes and their phenomic and genomic characterization uncovers novel biology.</title>
        <authorList>
            <person name="Wiegand S."/>
            <person name="Jogler M."/>
            <person name="Boedeker C."/>
            <person name="Pinto D."/>
            <person name="Vollmers J."/>
            <person name="Rivas-Marin E."/>
            <person name="Kohn T."/>
            <person name="Peeters S.H."/>
            <person name="Heuer A."/>
            <person name="Rast P."/>
            <person name="Oberbeckmann S."/>
            <person name="Bunk B."/>
            <person name="Jeske O."/>
            <person name="Meyerdierks A."/>
            <person name="Storesund J.E."/>
            <person name="Kallscheuer N."/>
            <person name="Luecker S."/>
            <person name="Lage O.M."/>
            <person name="Pohl T."/>
            <person name="Merkel B.J."/>
            <person name="Hornburger P."/>
            <person name="Mueller R.-W."/>
            <person name="Bruemmer F."/>
            <person name="Labrenz M."/>
            <person name="Spormann A.M."/>
            <person name="Op den Camp H."/>
            <person name="Overmann J."/>
            <person name="Amann R."/>
            <person name="Jetten M.S.M."/>
            <person name="Mascher T."/>
            <person name="Medema M.H."/>
            <person name="Devos D.P."/>
            <person name="Kaster A.-K."/>
            <person name="Ovreas L."/>
            <person name="Rohde M."/>
            <person name="Galperin M.Y."/>
            <person name="Jogler C."/>
        </authorList>
    </citation>
    <scope>NUCLEOTIDE SEQUENCE [LARGE SCALE GENOMIC DNA]</scope>
    <source>
        <strain evidence="3 4">Pan181</strain>
    </source>
</reference>
<dbReference type="KEGG" id="amuc:Pan181_08910"/>
<keyword evidence="4" id="KW-1185">Reference proteome</keyword>
<dbReference type="PANTHER" id="PTHR42852:SF13">
    <property type="entry name" value="PROTEIN DIPZ"/>
    <property type="match status" value="1"/>
</dbReference>
<dbReference type="Gene3D" id="3.40.30.10">
    <property type="entry name" value="Glutaredoxin"/>
    <property type="match status" value="1"/>
</dbReference>
<evidence type="ECO:0000313" key="3">
    <source>
        <dbReference type="EMBL" id="QDU54708.1"/>
    </source>
</evidence>
<feature type="chain" id="PRO_5021885501" evidence="1">
    <location>
        <begin position="26"/>
        <end position="346"/>
    </location>
</feature>
<dbReference type="InterPro" id="IPR000866">
    <property type="entry name" value="AhpC/TSA"/>
</dbReference>
<dbReference type="GO" id="GO:0016491">
    <property type="term" value="F:oxidoreductase activity"/>
    <property type="evidence" value="ECO:0007669"/>
    <property type="project" value="InterPro"/>
</dbReference>
<dbReference type="GO" id="GO:0016209">
    <property type="term" value="F:antioxidant activity"/>
    <property type="evidence" value="ECO:0007669"/>
    <property type="project" value="InterPro"/>
</dbReference>
<dbReference type="Proteomes" id="UP000315750">
    <property type="component" value="Chromosome"/>
</dbReference>
<dbReference type="PANTHER" id="PTHR42852">
    <property type="entry name" value="THIOL:DISULFIDE INTERCHANGE PROTEIN DSBE"/>
    <property type="match status" value="1"/>
</dbReference>
<keyword evidence="1" id="KW-0732">Signal</keyword>
<name>A0A518AIZ5_9BACT</name>
<evidence type="ECO:0000256" key="1">
    <source>
        <dbReference type="SAM" id="SignalP"/>
    </source>
</evidence>
<feature type="signal peptide" evidence="1">
    <location>
        <begin position="1"/>
        <end position="25"/>
    </location>
</feature>
<dbReference type="AlphaFoldDB" id="A0A518AIZ5"/>
<dbReference type="EMBL" id="CP036278">
    <property type="protein sequence ID" value="QDU54708.1"/>
    <property type="molecule type" value="Genomic_DNA"/>
</dbReference>